<dbReference type="PROSITE" id="PS51032">
    <property type="entry name" value="AP2_ERF"/>
    <property type="match status" value="1"/>
</dbReference>
<dbReference type="SUPFAM" id="SSF54060">
    <property type="entry name" value="His-Me finger endonucleases"/>
    <property type="match status" value="1"/>
</dbReference>
<dbReference type="GO" id="GO:0003677">
    <property type="term" value="F:DNA binding"/>
    <property type="evidence" value="ECO:0007669"/>
    <property type="project" value="UniProtKB-KW"/>
</dbReference>
<accession>A0A0F9KIS8</accession>
<dbReference type="InterPro" id="IPR044925">
    <property type="entry name" value="His-Me_finger_sf"/>
</dbReference>
<name>A0A0F9KIS8_9ZZZZ</name>
<proteinExistence type="predicted"/>
<dbReference type="InterPro" id="IPR016177">
    <property type="entry name" value="DNA-bd_dom_sf"/>
</dbReference>
<dbReference type="Gene3D" id="3.90.75.20">
    <property type="match status" value="1"/>
</dbReference>
<sequence length="172" mass="19484">MKTRKLTQAELRRVLCYNPLSGNFMWRISPSNKTPVGSIAGSISCGRNGNGLLYRRIQIHERGYPASHLAILYIKGRWPIDEIDHINGNSLNNRFLNLRMCTSSQNSANRGPQKNNKLGIKGVYRTPRGRYRAQIGKDGQVIKLGHYNTSKSAALAYRKAAKKYFGEFAKWN</sequence>
<evidence type="ECO:0000256" key="2">
    <source>
        <dbReference type="ARBA" id="ARBA00023125"/>
    </source>
</evidence>
<dbReference type="SUPFAM" id="SSF54171">
    <property type="entry name" value="DNA-binding domain"/>
    <property type="match status" value="1"/>
</dbReference>
<evidence type="ECO:0000256" key="1">
    <source>
        <dbReference type="ARBA" id="ARBA00023015"/>
    </source>
</evidence>
<evidence type="ECO:0000313" key="5">
    <source>
        <dbReference type="EMBL" id="KKM22038.1"/>
    </source>
</evidence>
<dbReference type="Pfam" id="PF00847">
    <property type="entry name" value="AP2"/>
    <property type="match status" value="1"/>
</dbReference>
<dbReference type="GO" id="GO:0003700">
    <property type="term" value="F:DNA-binding transcription factor activity"/>
    <property type="evidence" value="ECO:0007669"/>
    <property type="project" value="InterPro"/>
</dbReference>
<reference evidence="5" key="1">
    <citation type="journal article" date="2015" name="Nature">
        <title>Complex archaea that bridge the gap between prokaryotes and eukaryotes.</title>
        <authorList>
            <person name="Spang A."/>
            <person name="Saw J.H."/>
            <person name="Jorgensen S.L."/>
            <person name="Zaremba-Niedzwiedzka K."/>
            <person name="Martijn J."/>
            <person name="Lind A.E."/>
            <person name="van Eijk R."/>
            <person name="Schleper C."/>
            <person name="Guy L."/>
            <person name="Ettema T.J."/>
        </authorList>
    </citation>
    <scope>NUCLEOTIDE SEQUENCE</scope>
</reference>
<dbReference type="EMBL" id="LAZR01013421">
    <property type="protein sequence ID" value="KKM22038.1"/>
    <property type="molecule type" value="Genomic_DNA"/>
</dbReference>
<dbReference type="AlphaFoldDB" id="A0A0F9KIS8"/>
<gene>
    <name evidence="5" type="ORF">LCGC14_1629400</name>
</gene>
<keyword evidence="1" id="KW-0805">Transcription regulation</keyword>
<dbReference type="InterPro" id="IPR003615">
    <property type="entry name" value="HNH_nuc"/>
</dbReference>
<evidence type="ECO:0000256" key="3">
    <source>
        <dbReference type="ARBA" id="ARBA00023163"/>
    </source>
</evidence>
<protein>
    <recommendedName>
        <fullName evidence="4">AP2/ERF domain-containing protein</fullName>
    </recommendedName>
</protein>
<keyword evidence="3" id="KW-0804">Transcription</keyword>
<keyword evidence="2" id="KW-0238">DNA-binding</keyword>
<dbReference type="Gene3D" id="3.30.730.10">
    <property type="entry name" value="AP2/ERF domain"/>
    <property type="match status" value="1"/>
</dbReference>
<comment type="caution">
    <text evidence="5">The sequence shown here is derived from an EMBL/GenBank/DDBJ whole genome shotgun (WGS) entry which is preliminary data.</text>
</comment>
<evidence type="ECO:0000259" key="4">
    <source>
        <dbReference type="PROSITE" id="PS51032"/>
    </source>
</evidence>
<organism evidence="5">
    <name type="scientific">marine sediment metagenome</name>
    <dbReference type="NCBI Taxonomy" id="412755"/>
    <lineage>
        <taxon>unclassified sequences</taxon>
        <taxon>metagenomes</taxon>
        <taxon>ecological metagenomes</taxon>
    </lineage>
</organism>
<dbReference type="InterPro" id="IPR036955">
    <property type="entry name" value="AP2/ERF_dom_sf"/>
</dbReference>
<dbReference type="Pfam" id="PF13392">
    <property type="entry name" value="HNH_3"/>
    <property type="match status" value="1"/>
</dbReference>
<feature type="domain" description="AP2/ERF" evidence="4">
    <location>
        <begin position="119"/>
        <end position="172"/>
    </location>
</feature>
<dbReference type="InterPro" id="IPR001471">
    <property type="entry name" value="AP2/ERF_dom"/>
</dbReference>